<gene>
    <name evidence="2" type="ORF">FVF75_01685</name>
</gene>
<protein>
    <submittedName>
        <fullName evidence="2">BolA family transcriptional regulator</fullName>
    </submittedName>
</protein>
<dbReference type="SUPFAM" id="SSF82657">
    <property type="entry name" value="BolA-like"/>
    <property type="match status" value="1"/>
</dbReference>
<dbReference type="PIRSF" id="PIRSF003113">
    <property type="entry name" value="BolA"/>
    <property type="match status" value="1"/>
</dbReference>
<dbReference type="Pfam" id="PF01722">
    <property type="entry name" value="BolA"/>
    <property type="match status" value="1"/>
</dbReference>
<evidence type="ECO:0000256" key="1">
    <source>
        <dbReference type="RuleBase" id="RU003860"/>
    </source>
</evidence>
<comment type="similarity">
    <text evidence="1">Belongs to the BolA/IbaG family.</text>
</comment>
<dbReference type="PANTHER" id="PTHR46230:SF7">
    <property type="entry name" value="BOLA-LIKE PROTEIN 1"/>
    <property type="match status" value="1"/>
</dbReference>
<dbReference type="Gene3D" id="3.30.300.90">
    <property type="entry name" value="BolA-like"/>
    <property type="match status" value="1"/>
</dbReference>
<sequence>MTNRSEEIRSALTAAFAPRELEVINESDKHLGHAGHDGTGESHFRVRIADDAFAGMSRIARHRAVHDALGKELVAKIHALAIEVSG</sequence>
<evidence type="ECO:0000313" key="3">
    <source>
        <dbReference type="Proteomes" id="UP000322080"/>
    </source>
</evidence>
<dbReference type="InterPro" id="IPR036065">
    <property type="entry name" value="BolA-like_sf"/>
</dbReference>
<organism evidence="2 3">
    <name type="scientific">Maritimibacter fusiformis</name>
    <dbReference type="NCBI Taxonomy" id="2603819"/>
    <lineage>
        <taxon>Bacteria</taxon>
        <taxon>Pseudomonadati</taxon>
        <taxon>Pseudomonadota</taxon>
        <taxon>Alphaproteobacteria</taxon>
        <taxon>Rhodobacterales</taxon>
        <taxon>Roseobacteraceae</taxon>
        <taxon>Maritimibacter</taxon>
    </lineage>
</organism>
<dbReference type="Proteomes" id="UP000322080">
    <property type="component" value="Unassembled WGS sequence"/>
</dbReference>
<dbReference type="InterPro" id="IPR002634">
    <property type="entry name" value="BolA"/>
</dbReference>
<evidence type="ECO:0000313" key="2">
    <source>
        <dbReference type="EMBL" id="TYB82922.1"/>
    </source>
</evidence>
<reference evidence="2 3" key="1">
    <citation type="submission" date="2019-08" db="EMBL/GenBank/DDBJ databases">
        <title>Identification of a novel species of the genus Boseongicola.</title>
        <authorList>
            <person name="Zhang X.-Q."/>
        </authorList>
    </citation>
    <scope>NUCLEOTIDE SEQUENCE [LARGE SCALE GENOMIC DNA]</scope>
    <source>
        <strain evidence="2 3">HY14</strain>
    </source>
</reference>
<dbReference type="EMBL" id="VSIY01000003">
    <property type="protein sequence ID" value="TYB82922.1"/>
    <property type="molecule type" value="Genomic_DNA"/>
</dbReference>
<proteinExistence type="inferred from homology"/>
<dbReference type="GO" id="GO:0016226">
    <property type="term" value="P:iron-sulfur cluster assembly"/>
    <property type="evidence" value="ECO:0007669"/>
    <property type="project" value="TreeGrafter"/>
</dbReference>
<dbReference type="PANTHER" id="PTHR46230">
    <property type="match status" value="1"/>
</dbReference>
<name>A0A5D0RMZ8_9RHOB</name>
<keyword evidence="3" id="KW-1185">Reference proteome</keyword>
<dbReference type="AlphaFoldDB" id="A0A5D0RMZ8"/>
<dbReference type="RefSeq" id="WP_148376012.1">
    <property type="nucleotide sequence ID" value="NZ_VSIY01000003.1"/>
</dbReference>
<comment type="caution">
    <text evidence="2">The sequence shown here is derived from an EMBL/GenBank/DDBJ whole genome shotgun (WGS) entry which is preliminary data.</text>
</comment>
<accession>A0A5D0RMZ8</accession>